<comment type="caution">
    <text evidence="1">The sequence shown here is derived from an EMBL/GenBank/DDBJ whole genome shotgun (WGS) entry which is preliminary data.</text>
</comment>
<evidence type="ECO:0000313" key="2">
    <source>
        <dbReference type="Proteomes" id="UP001060085"/>
    </source>
</evidence>
<sequence length="105" mass="11980">MLRSKLLVCIISKHLPLSFGGPLFWSQFWTSGVFRNGSHWRLNIKSSMALADIWAMCGQRNSSGNLKFIISLGTKQKSNRKQEGGMEFESDWTKHRKSSAFTAQR</sequence>
<name>A0ACC0C393_CATRO</name>
<proteinExistence type="predicted"/>
<keyword evidence="2" id="KW-1185">Reference proteome</keyword>
<dbReference type="EMBL" id="CM044702">
    <property type="protein sequence ID" value="KAI5679359.1"/>
    <property type="molecule type" value="Genomic_DNA"/>
</dbReference>
<evidence type="ECO:0000313" key="1">
    <source>
        <dbReference type="EMBL" id="KAI5679359.1"/>
    </source>
</evidence>
<accession>A0ACC0C393</accession>
<reference evidence="2" key="1">
    <citation type="journal article" date="2023" name="Nat. Plants">
        <title>Single-cell RNA sequencing provides a high-resolution roadmap for understanding the multicellular compartmentation of specialized metabolism.</title>
        <authorList>
            <person name="Sun S."/>
            <person name="Shen X."/>
            <person name="Li Y."/>
            <person name="Li Y."/>
            <person name="Wang S."/>
            <person name="Li R."/>
            <person name="Zhang H."/>
            <person name="Shen G."/>
            <person name="Guo B."/>
            <person name="Wei J."/>
            <person name="Xu J."/>
            <person name="St-Pierre B."/>
            <person name="Chen S."/>
            <person name="Sun C."/>
        </authorList>
    </citation>
    <scope>NUCLEOTIDE SEQUENCE [LARGE SCALE GENOMIC DNA]</scope>
</reference>
<gene>
    <name evidence="1" type="ORF">M9H77_10309</name>
</gene>
<protein>
    <submittedName>
        <fullName evidence="1">Uncharacterized protein</fullName>
    </submittedName>
</protein>
<organism evidence="1 2">
    <name type="scientific">Catharanthus roseus</name>
    <name type="common">Madagascar periwinkle</name>
    <name type="synonym">Vinca rosea</name>
    <dbReference type="NCBI Taxonomy" id="4058"/>
    <lineage>
        <taxon>Eukaryota</taxon>
        <taxon>Viridiplantae</taxon>
        <taxon>Streptophyta</taxon>
        <taxon>Embryophyta</taxon>
        <taxon>Tracheophyta</taxon>
        <taxon>Spermatophyta</taxon>
        <taxon>Magnoliopsida</taxon>
        <taxon>eudicotyledons</taxon>
        <taxon>Gunneridae</taxon>
        <taxon>Pentapetalae</taxon>
        <taxon>asterids</taxon>
        <taxon>lamiids</taxon>
        <taxon>Gentianales</taxon>
        <taxon>Apocynaceae</taxon>
        <taxon>Rauvolfioideae</taxon>
        <taxon>Vinceae</taxon>
        <taxon>Catharanthinae</taxon>
        <taxon>Catharanthus</taxon>
    </lineage>
</organism>
<dbReference type="Proteomes" id="UP001060085">
    <property type="component" value="Linkage Group LG02"/>
</dbReference>